<gene>
    <name evidence="9" type="ORF">U27_05714</name>
</gene>
<evidence type="ECO:0000256" key="2">
    <source>
        <dbReference type="ARBA" id="ARBA00022448"/>
    </source>
</evidence>
<keyword evidence="6 7" id="KW-0472">Membrane</keyword>
<evidence type="ECO:0000259" key="8">
    <source>
        <dbReference type="PROSITE" id="PS50928"/>
    </source>
</evidence>
<keyword evidence="3" id="KW-1003">Cell membrane</keyword>
<evidence type="ECO:0000256" key="5">
    <source>
        <dbReference type="ARBA" id="ARBA00022989"/>
    </source>
</evidence>
<feature type="transmembrane region" description="Helical" evidence="7">
    <location>
        <begin position="71"/>
        <end position="97"/>
    </location>
</feature>
<feature type="transmembrane region" description="Helical" evidence="7">
    <location>
        <begin position="155"/>
        <end position="181"/>
    </location>
</feature>
<dbReference type="InterPro" id="IPR035906">
    <property type="entry name" value="MetI-like_sf"/>
</dbReference>
<feature type="transmembrane region" description="Helical" evidence="7">
    <location>
        <begin position="7"/>
        <end position="31"/>
    </location>
</feature>
<evidence type="ECO:0000313" key="10">
    <source>
        <dbReference type="Proteomes" id="UP000030661"/>
    </source>
</evidence>
<organism evidence="9">
    <name type="scientific">Vecturithrix granuli</name>
    <dbReference type="NCBI Taxonomy" id="1499967"/>
    <lineage>
        <taxon>Bacteria</taxon>
        <taxon>Candidatus Moduliflexota</taxon>
        <taxon>Candidatus Vecturitrichia</taxon>
        <taxon>Candidatus Vecturitrichales</taxon>
        <taxon>Candidatus Vecturitrichaceae</taxon>
        <taxon>Candidatus Vecturithrix</taxon>
    </lineage>
</organism>
<evidence type="ECO:0000313" key="9">
    <source>
        <dbReference type="EMBL" id="GAK58739.1"/>
    </source>
</evidence>
<evidence type="ECO:0000256" key="3">
    <source>
        <dbReference type="ARBA" id="ARBA00022475"/>
    </source>
</evidence>
<accession>A0A081C2D4</accession>
<dbReference type="AlphaFoldDB" id="A0A081C2D4"/>
<dbReference type="GO" id="GO:0005886">
    <property type="term" value="C:plasma membrane"/>
    <property type="evidence" value="ECO:0007669"/>
    <property type="project" value="UniProtKB-SubCell"/>
</dbReference>
<feature type="transmembrane region" description="Helical" evidence="7">
    <location>
        <begin position="262"/>
        <end position="284"/>
    </location>
</feature>
<keyword evidence="5 7" id="KW-1133">Transmembrane helix</keyword>
<keyword evidence="2 7" id="KW-0813">Transport</keyword>
<dbReference type="EMBL" id="DF820468">
    <property type="protein sequence ID" value="GAK58739.1"/>
    <property type="molecule type" value="Genomic_DNA"/>
</dbReference>
<keyword evidence="10" id="KW-1185">Reference proteome</keyword>
<comment type="subcellular location">
    <subcellularLocation>
        <location evidence="1 7">Cell membrane</location>
        <topology evidence="1 7">Multi-pass membrane protein</topology>
    </subcellularLocation>
</comment>
<dbReference type="STRING" id="1499967.U27_05714"/>
<dbReference type="PANTHER" id="PTHR43005">
    <property type="entry name" value="BLR7065 PROTEIN"/>
    <property type="match status" value="1"/>
</dbReference>
<feature type="domain" description="ABC transmembrane type-1" evidence="8">
    <location>
        <begin position="72"/>
        <end position="284"/>
    </location>
</feature>
<proteinExistence type="inferred from homology"/>
<comment type="similarity">
    <text evidence="7">Belongs to the binding-protein-dependent transport system permease family.</text>
</comment>
<name>A0A081C2D4_VECG1</name>
<dbReference type="PANTHER" id="PTHR43005:SF1">
    <property type="entry name" value="SPERMIDINE_PUTRESCINE TRANSPORT SYSTEM PERMEASE PROTEIN"/>
    <property type="match status" value="1"/>
</dbReference>
<sequence length="295" mass="33160">MKKKNDWVFLLPGILVVAVVTQVPFILTLVYSTLRWNLARPDLPVQFTWFNNFWYFLRIRDFSKLPEFYSIVWQSILITVSALALCTIIGFLISLLLDHAVPGVNIARTLILGPFFVMSTASGVIWKTTILNTTFGWYGVIAKALGFTPIDLLSYYPISVIVFLFSWQWMPFFVLVILAGLQGIPGEIVDSMKVDGANWWHATFSVKLPMIRKHITVAMMLGLIFIVKEFGLILVTTAGGPGTRSYTLPYAVYMQVFNASNVGRAGALATITVIVTLLSVNLLYRSIQKRSALYE</sequence>
<evidence type="ECO:0000256" key="1">
    <source>
        <dbReference type="ARBA" id="ARBA00004651"/>
    </source>
</evidence>
<dbReference type="Proteomes" id="UP000030661">
    <property type="component" value="Unassembled WGS sequence"/>
</dbReference>
<dbReference type="Gene3D" id="1.10.3720.10">
    <property type="entry name" value="MetI-like"/>
    <property type="match status" value="1"/>
</dbReference>
<dbReference type="Pfam" id="PF00528">
    <property type="entry name" value="BPD_transp_1"/>
    <property type="match status" value="1"/>
</dbReference>
<evidence type="ECO:0000256" key="7">
    <source>
        <dbReference type="RuleBase" id="RU363032"/>
    </source>
</evidence>
<protein>
    <recommendedName>
        <fullName evidence="8">ABC transmembrane type-1 domain-containing protein</fullName>
    </recommendedName>
</protein>
<dbReference type="CDD" id="cd06261">
    <property type="entry name" value="TM_PBP2"/>
    <property type="match status" value="1"/>
</dbReference>
<dbReference type="eggNOG" id="COG1175">
    <property type="taxonomic scope" value="Bacteria"/>
</dbReference>
<reference evidence="9" key="1">
    <citation type="journal article" date="2015" name="PeerJ">
        <title>First genomic representation of candidate bacterial phylum KSB3 points to enhanced environmental sensing as a trigger of wastewater bulking.</title>
        <authorList>
            <person name="Sekiguchi Y."/>
            <person name="Ohashi A."/>
            <person name="Parks D.H."/>
            <person name="Yamauchi T."/>
            <person name="Tyson G.W."/>
            <person name="Hugenholtz P."/>
        </authorList>
    </citation>
    <scope>NUCLEOTIDE SEQUENCE [LARGE SCALE GENOMIC DNA]</scope>
</reference>
<dbReference type="InterPro" id="IPR000515">
    <property type="entry name" value="MetI-like"/>
</dbReference>
<evidence type="ECO:0000256" key="6">
    <source>
        <dbReference type="ARBA" id="ARBA00023136"/>
    </source>
</evidence>
<dbReference type="GO" id="GO:0055085">
    <property type="term" value="P:transmembrane transport"/>
    <property type="evidence" value="ECO:0007669"/>
    <property type="project" value="InterPro"/>
</dbReference>
<dbReference type="HOGENOM" id="CLU_016047_0_3_0"/>
<dbReference type="PROSITE" id="PS50928">
    <property type="entry name" value="ABC_TM1"/>
    <property type="match status" value="1"/>
</dbReference>
<evidence type="ECO:0000256" key="4">
    <source>
        <dbReference type="ARBA" id="ARBA00022692"/>
    </source>
</evidence>
<feature type="transmembrane region" description="Helical" evidence="7">
    <location>
        <begin position="217"/>
        <end position="242"/>
    </location>
</feature>
<keyword evidence="4 7" id="KW-0812">Transmembrane</keyword>
<feature type="transmembrane region" description="Helical" evidence="7">
    <location>
        <begin position="109"/>
        <end position="126"/>
    </location>
</feature>
<dbReference type="SUPFAM" id="SSF161098">
    <property type="entry name" value="MetI-like"/>
    <property type="match status" value="1"/>
</dbReference>